<accession>N1Q2B2</accession>
<proteinExistence type="predicted"/>
<dbReference type="HOGENOM" id="CLU_2849657_0_0_1"/>
<organism evidence="1 2">
    <name type="scientific">Dothistroma septosporum (strain NZE10 / CBS 128990)</name>
    <name type="common">Red band needle blight fungus</name>
    <name type="synonym">Mycosphaerella pini</name>
    <dbReference type="NCBI Taxonomy" id="675120"/>
    <lineage>
        <taxon>Eukaryota</taxon>
        <taxon>Fungi</taxon>
        <taxon>Dikarya</taxon>
        <taxon>Ascomycota</taxon>
        <taxon>Pezizomycotina</taxon>
        <taxon>Dothideomycetes</taxon>
        <taxon>Dothideomycetidae</taxon>
        <taxon>Mycosphaerellales</taxon>
        <taxon>Mycosphaerellaceae</taxon>
        <taxon>Dothistroma</taxon>
    </lineage>
</organism>
<protein>
    <submittedName>
        <fullName evidence="1">Uncharacterized protein</fullName>
    </submittedName>
</protein>
<keyword evidence="2" id="KW-1185">Reference proteome</keyword>
<dbReference type="Proteomes" id="UP000016933">
    <property type="component" value="Unassembled WGS sequence"/>
</dbReference>
<dbReference type="AlphaFoldDB" id="N1Q2B2"/>
<reference evidence="1 2" key="2">
    <citation type="journal article" date="2012" name="PLoS Pathog.">
        <title>Diverse lifestyles and strategies of plant pathogenesis encoded in the genomes of eighteen Dothideomycetes fungi.</title>
        <authorList>
            <person name="Ohm R.A."/>
            <person name="Feau N."/>
            <person name="Henrissat B."/>
            <person name="Schoch C.L."/>
            <person name="Horwitz B.A."/>
            <person name="Barry K.W."/>
            <person name="Condon B.J."/>
            <person name="Copeland A.C."/>
            <person name="Dhillon B."/>
            <person name="Glaser F."/>
            <person name="Hesse C.N."/>
            <person name="Kosti I."/>
            <person name="LaButti K."/>
            <person name="Lindquist E.A."/>
            <person name="Lucas S."/>
            <person name="Salamov A.A."/>
            <person name="Bradshaw R.E."/>
            <person name="Ciuffetti L."/>
            <person name="Hamelin R.C."/>
            <person name="Kema G.H.J."/>
            <person name="Lawrence C."/>
            <person name="Scott J.A."/>
            <person name="Spatafora J.W."/>
            <person name="Turgeon B.G."/>
            <person name="de Wit P.J.G.M."/>
            <person name="Zhong S."/>
            <person name="Goodwin S.B."/>
            <person name="Grigoriev I.V."/>
        </authorList>
    </citation>
    <scope>NUCLEOTIDE SEQUENCE [LARGE SCALE GENOMIC DNA]</scope>
    <source>
        <strain evidence="2">NZE10 / CBS 128990</strain>
    </source>
</reference>
<evidence type="ECO:0000313" key="2">
    <source>
        <dbReference type="Proteomes" id="UP000016933"/>
    </source>
</evidence>
<reference evidence="2" key="1">
    <citation type="journal article" date="2012" name="PLoS Genet.">
        <title>The genomes of the fungal plant pathogens Cladosporium fulvum and Dothistroma septosporum reveal adaptation to different hosts and lifestyles but also signatures of common ancestry.</title>
        <authorList>
            <person name="de Wit P.J.G.M."/>
            <person name="van der Burgt A."/>
            <person name="Oekmen B."/>
            <person name="Stergiopoulos I."/>
            <person name="Abd-Elsalam K.A."/>
            <person name="Aerts A.L."/>
            <person name="Bahkali A.H."/>
            <person name="Beenen H.G."/>
            <person name="Chettri P."/>
            <person name="Cox M.P."/>
            <person name="Datema E."/>
            <person name="de Vries R.P."/>
            <person name="Dhillon B."/>
            <person name="Ganley A.R."/>
            <person name="Griffiths S.A."/>
            <person name="Guo Y."/>
            <person name="Hamelin R.C."/>
            <person name="Henrissat B."/>
            <person name="Kabir M.S."/>
            <person name="Jashni M.K."/>
            <person name="Kema G."/>
            <person name="Klaubauf S."/>
            <person name="Lapidus A."/>
            <person name="Levasseur A."/>
            <person name="Lindquist E."/>
            <person name="Mehrabi R."/>
            <person name="Ohm R.A."/>
            <person name="Owen T.J."/>
            <person name="Salamov A."/>
            <person name="Schwelm A."/>
            <person name="Schijlen E."/>
            <person name="Sun H."/>
            <person name="van den Burg H.A."/>
            <person name="van Ham R.C.H.J."/>
            <person name="Zhang S."/>
            <person name="Goodwin S.B."/>
            <person name="Grigoriev I.V."/>
            <person name="Collemare J."/>
            <person name="Bradshaw R.E."/>
        </authorList>
    </citation>
    <scope>NUCLEOTIDE SEQUENCE [LARGE SCALE GENOMIC DNA]</scope>
    <source>
        <strain evidence="2">NZE10 / CBS 128990</strain>
    </source>
</reference>
<dbReference type="EMBL" id="KB446535">
    <property type="protein sequence ID" value="EME49847.1"/>
    <property type="molecule type" value="Genomic_DNA"/>
</dbReference>
<evidence type="ECO:0000313" key="1">
    <source>
        <dbReference type="EMBL" id="EME49847.1"/>
    </source>
</evidence>
<name>N1Q2B2_DOTSN</name>
<sequence length="65" mass="7069">MPCRAYQAVAARSRDELKTTDAGTLPANILSLFPVGSATHNRNLDLTCEVTSRCRYAHGATIFQS</sequence>
<gene>
    <name evidence="1" type="ORF">DOTSEDRAFT_40997</name>
</gene>